<feature type="domain" description="Integrase catalytic" evidence="1">
    <location>
        <begin position="10"/>
        <end position="176"/>
    </location>
</feature>
<dbReference type="InterPro" id="IPR012337">
    <property type="entry name" value="RNaseH-like_sf"/>
</dbReference>
<protein>
    <recommendedName>
        <fullName evidence="1">Integrase catalytic domain-containing protein</fullName>
    </recommendedName>
</protein>
<dbReference type="AlphaFoldDB" id="A0A8R2FDJ0"/>
<evidence type="ECO:0000313" key="3">
    <source>
        <dbReference type="Proteomes" id="UP000007819"/>
    </source>
</evidence>
<dbReference type="SUPFAM" id="SSF53098">
    <property type="entry name" value="Ribonuclease H-like"/>
    <property type="match status" value="1"/>
</dbReference>
<dbReference type="RefSeq" id="XP_008189149.1">
    <property type="nucleotide sequence ID" value="XM_008190927.1"/>
</dbReference>
<keyword evidence="3" id="KW-1185">Reference proteome</keyword>
<dbReference type="KEGG" id="api:103311332"/>
<organism evidence="2 3">
    <name type="scientific">Acyrthosiphon pisum</name>
    <name type="common">Pea aphid</name>
    <dbReference type="NCBI Taxonomy" id="7029"/>
    <lineage>
        <taxon>Eukaryota</taxon>
        <taxon>Metazoa</taxon>
        <taxon>Ecdysozoa</taxon>
        <taxon>Arthropoda</taxon>
        <taxon>Hexapoda</taxon>
        <taxon>Insecta</taxon>
        <taxon>Pterygota</taxon>
        <taxon>Neoptera</taxon>
        <taxon>Paraneoptera</taxon>
        <taxon>Hemiptera</taxon>
        <taxon>Sternorrhyncha</taxon>
        <taxon>Aphidomorpha</taxon>
        <taxon>Aphidoidea</taxon>
        <taxon>Aphididae</taxon>
        <taxon>Macrosiphini</taxon>
        <taxon>Acyrthosiphon</taxon>
    </lineage>
</organism>
<dbReference type="InterPro" id="IPR001584">
    <property type="entry name" value="Integrase_cat-core"/>
</dbReference>
<reference evidence="3" key="1">
    <citation type="submission" date="2010-06" db="EMBL/GenBank/DDBJ databases">
        <authorList>
            <person name="Jiang H."/>
            <person name="Abraham K."/>
            <person name="Ali S."/>
            <person name="Alsbrooks S.L."/>
            <person name="Anim B.N."/>
            <person name="Anosike U.S."/>
            <person name="Attaway T."/>
            <person name="Bandaranaike D.P."/>
            <person name="Battles P.K."/>
            <person name="Bell S.N."/>
            <person name="Bell A.V."/>
            <person name="Beltran B."/>
            <person name="Bickham C."/>
            <person name="Bustamante Y."/>
            <person name="Caleb T."/>
            <person name="Canada A."/>
            <person name="Cardenas V."/>
            <person name="Carter K."/>
            <person name="Chacko J."/>
            <person name="Chandrabose M.N."/>
            <person name="Chavez D."/>
            <person name="Chavez A."/>
            <person name="Chen L."/>
            <person name="Chu H.-S."/>
            <person name="Claassen K.J."/>
            <person name="Cockrell R."/>
            <person name="Collins M."/>
            <person name="Cooper J.A."/>
            <person name="Cree A."/>
            <person name="Curry S.M."/>
            <person name="Da Y."/>
            <person name="Dao M.D."/>
            <person name="Das B."/>
            <person name="Davila M.-L."/>
            <person name="Davy-Carroll L."/>
            <person name="Denson S."/>
            <person name="Dinh H."/>
            <person name="Ebong V.E."/>
            <person name="Edwards J.R."/>
            <person name="Egan A."/>
            <person name="El-Daye J."/>
            <person name="Escobedo L."/>
            <person name="Fernandez S."/>
            <person name="Fernando P.R."/>
            <person name="Flagg N."/>
            <person name="Forbes L.D."/>
            <person name="Fowler R.G."/>
            <person name="Fu Q."/>
            <person name="Gabisi R.A."/>
            <person name="Ganer J."/>
            <person name="Garbino Pronczuk A."/>
            <person name="Garcia R.M."/>
            <person name="Garner T."/>
            <person name="Garrett T.E."/>
            <person name="Gonzalez D.A."/>
            <person name="Hamid H."/>
            <person name="Hawkins E.S."/>
            <person name="Hirani K."/>
            <person name="Hogues M.E."/>
            <person name="Hollins B."/>
            <person name="Hsiao C.-H."/>
            <person name="Jabil R."/>
            <person name="James M.L."/>
            <person name="Jhangiani S.N."/>
            <person name="Johnson B."/>
            <person name="Johnson Q."/>
            <person name="Joshi V."/>
            <person name="Kalu J.B."/>
            <person name="Kam C."/>
            <person name="Kashfia A."/>
            <person name="Keebler J."/>
            <person name="Kisamo H."/>
            <person name="Kovar C.L."/>
            <person name="Lago L.A."/>
            <person name="Lai C.-Y."/>
            <person name="Laidlaw J."/>
            <person name="Lara F."/>
            <person name="Le T.-K."/>
            <person name="Lee S.L."/>
            <person name="Legall F.H."/>
            <person name="Lemon S.J."/>
            <person name="Lewis L.R."/>
            <person name="Li B."/>
            <person name="Liu Y."/>
            <person name="Liu Y.-S."/>
            <person name="Lopez J."/>
            <person name="Lozado R.J."/>
            <person name="Lu J."/>
            <person name="Madu R.C."/>
            <person name="Maheshwari M."/>
            <person name="Maheshwari R."/>
            <person name="Malloy K."/>
            <person name="Martinez E."/>
            <person name="Mathew T."/>
            <person name="Mercado I.C."/>
            <person name="Mercado C."/>
            <person name="Meyer B."/>
            <person name="Montgomery K."/>
            <person name="Morgan M.B."/>
            <person name="Munidasa M."/>
            <person name="Nazareth L.V."/>
            <person name="Nelson J."/>
            <person name="Ng B.M."/>
            <person name="Nguyen N.B."/>
            <person name="Nguyen P.Q."/>
            <person name="Nguyen T."/>
            <person name="Obregon M."/>
            <person name="Okwuonu G.O."/>
            <person name="Onwere C.G."/>
            <person name="Orozco G."/>
            <person name="Parra A."/>
            <person name="Patel S."/>
            <person name="Patil S."/>
            <person name="Perez A."/>
            <person name="Perez Y."/>
            <person name="Pham C."/>
            <person name="Primus E.L."/>
            <person name="Pu L.-L."/>
            <person name="Puazo M."/>
            <person name="Qin X."/>
            <person name="Quiroz J.B."/>
            <person name="Reese J."/>
            <person name="Richards S."/>
            <person name="Rives C.M."/>
            <person name="Robberts R."/>
            <person name="Ruiz S.J."/>
            <person name="Ruiz M.J."/>
            <person name="Santibanez J."/>
            <person name="Schneider B.W."/>
            <person name="Sisson I."/>
            <person name="Smith M."/>
            <person name="Sodergren E."/>
            <person name="Song X.-Z."/>
            <person name="Song B.B."/>
            <person name="Summersgill H."/>
            <person name="Thelus R."/>
            <person name="Thornton R.D."/>
            <person name="Trejos Z.Y."/>
            <person name="Usmani K."/>
            <person name="Vattathil S."/>
            <person name="Villasana D."/>
            <person name="Walker D.L."/>
            <person name="Wang S."/>
            <person name="Wang K."/>
            <person name="White C.S."/>
            <person name="Williams A.C."/>
            <person name="Williamson J."/>
            <person name="Wilson K."/>
            <person name="Woghiren I.O."/>
            <person name="Woodworth J.R."/>
            <person name="Worley K.C."/>
            <person name="Wright R.A."/>
            <person name="Wu W."/>
            <person name="Young L."/>
            <person name="Zhang L."/>
            <person name="Zhang J."/>
            <person name="Zhu Y."/>
            <person name="Muzny D.M."/>
            <person name="Weinstock G."/>
            <person name="Gibbs R.A."/>
        </authorList>
    </citation>
    <scope>NUCLEOTIDE SEQUENCE [LARGE SCALE GENOMIC DNA]</scope>
    <source>
        <strain evidence="3">LSR1</strain>
    </source>
</reference>
<dbReference type="PROSITE" id="PS50994">
    <property type="entry name" value="INTEGRASE"/>
    <property type="match status" value="1"/>
</dbReference>
<dbReference type="Proteomes" id="UP000007819">
    <property type="component" value="Chromosome X"/>
</dbReference>
<dbReference type="PANTHER" id="PTHR47331:SF2">
    <property type="match status" value="1"/>
</dbReference>
<dbReference type="GeneID" id="103311332"/>
<dbReference type="Gene3D" id="3.30.420.10">
    <property type="entry name" value="Ribonuclease H-like superfamily/Ribonuclease H"/>
    <property type="match status" value="1"/>
</dbReference>
<evidence type="ECO:0000259" key="1">
    <source>
        <dbReference type="PROSITE" id="PS50994"/>
    </source>
</evidence>
<dbReference type="GO" id="GO:0015074">
    <property type="term" value="P:DNA integration"/>
    <property type="evidence" value="ECO:0007669"/>
    <property type="project" value="InterPro"/>
</dbReference>
<dbReference type="EnsemblMetazoa" id="XM_008190927.1">
    <property type="protein sequence ID" value="XP_008189149.1"/>
    <property type="gene ID" value="LOC103311332"/>
</dbReference>
<name>A0A8R2FDJ0_ACYPI</name>
<accession>A0A8R2FDJ0</accession>
<reference evidence="2" key="2">
    <citation type="submission" date="2022-06" db="UniProtKB">
        <authorList>
            <consortium name="EnsemblMetazoa"/>
        </authorList>
    </citation>
    <scope>IDENTIFICATION</scope>
</reference>
<dbReference type="OrthoDB" id="6623406at2759"/>
<dbReference type="InterPro" id="IPR036397">
    <property type="entry name" value="RNaseH_sf"/>
</dbReference>
<sequence length="176" mass="19540">MGSFPKQRVQHSRPFTTTSVDFAGPLIIRSGIRGRPGKNALIAIFVCFSTRAVHIEAVEDLTANAFLTAFRRFVSRRGKPNMVWSDNGTNFIGGCKELTVYVSKVDGFLASEGVTWKFNPPATPHFCGIWESAVKSAKFHLTRVVRGTSLTLSELQTLLCQIEAYMNCQPLTIKRV</sequence>
<dbReference type="GO" id="GO:0003676">
    <property type="term" value="F:nucleic acid binding"/>
    <property type="evidence" value="ECO:0007669"/>
    <property type="project" value="InterPro"/>
</dbReference>
<evidence type="ECO:0000313" key="2">
    <source>
        <dbReference type="EnsemblMetazoa" id="XP_008189149.1"/>
    </source>
</evidence>
<proteinExistence type="predicted"/>
<dbReference type="PANTHER" id="PTHR47331">
    <property type="entry name" value="PHD-TYPE DOMAIN-CONTAINING PROTEIN"/>
    <property type="match status" value="1"/>
</dbReference>